<evidence type="ECO:0000256" key="1">
    <source>
        <dbReference type="SAM" id="MobiDB-lite"/>
    </source>
</evidence>
<reference evidence="2 3" key="3">
    <citation type="journal article" date="2014" name="J. Ind. Microbiol. Biotechnol.">
        <title>Genome mining of the Streptomyces avermitilis genome and development of genome-minimized hosts for heterologous expression of biosynthetic gene clusters.</title>
        <authorList>
            <person name="Ikeda H."/>
            <person name="Shin-ya K."/>
            <person name="Omura S."/>
        </authorList>
    </citation>
    <scope>NUCLEOTIDE SEQUENCE [LARGE SCALE GENOMIC DNA]</scope>
    <source>
        <strain evidence="3">ATCC 31267 / DSM 46492 / JCM 5070 / NBRC 14893 / NCIMB 12804 / NRRL 8165 / MA-4680</strain>
    </source>
</reference>
<gene>
    <name evidence="2" type="ORF">SAVERM_2010</name>
</gene>
<protein>
    <submittedName>
        <fullName evidence="2">Secreted protein</fullName>
    </submittedName>
</protein>
<proteinExistence type="predicted"/>
<feature type="region of interest" description="Disordered" evidence="1">
    <location>
        <begin position="96"/>
        <end position="137"/>
    </location>
</feature>
<evidence type="ECO:0000313" key="3">
    <source>
        <dbReference type="Proteomes" id="UP000000428"/>
    </source>
</evidence>
<dbReference type="Proteomes" id="UP000000428">
    <property type="component" value="Chromosome"/>
</dbReference>
<dbReference type="EMBL" id="BA000030">
    <property type="protein sequence ID" value="BAC69721.1"/>
    <property type="molecule type" value="Genomic_DNA"/>
</dbReference>
<dbReference type="HOGENOM" id="CLU_1320265_0_0_11"/>
<dbReference type="AlphaFoldDB" id="Q82LK0"/>
<reference evidence="2 3" key="1">
    <citation type="journal article" date="2001" name="Proc. Natl. Acad. Sci. U.S.A.">
        <title>Genome sequence of an industrial microorganism Streptomyces avermitilis: deducing the ability of producing secondary metabolites.</title>
        <authorList>
            <person name="Omura S."/>
            <person name="Ikeda H."/>
            <person name="Ishikawa J."/>
            <person name="Hanamoto A."/>
            <person name="Takahashi C."/>
            <person name="Shinose M."/>
            <person name="Takahashi Y."/>
            <person name="Horikawa H."/>
            <person name="Nakazawa H."/>
            <person name="Osonoe T."/>
            <person name="Kikuchi H."/>
            <person name="Shiba T."/>
            <person name="Sakaki Y."/>
            <person name="Hattori M."/>
        </authorList>
    </citation>
    <scope>NUCLEOTIDE SEQUENCE [LARGE SCALE GENOMIC DNA]</scope>
    <source>
        <strain evidence="3">ATCC 31267 / DSM 46492 / JCM 5070 / NBRC 14893 / NCIMB 12804 / NRRL 8165 / MA-4680</strain>
    </source>
</reference>
<evidence type="ECO:0000313" key="2">
    <source>
        <dbReference type="EMBL" id="BAC69721.1"/>
    </source>
</evidence>
<reference evidence="2 3" key="2">
    <citation type="journal article" date="2003" name="Nat. Biotechnol.">
        <title>Complete genome sequence and comparative analysis of the industrial microorganism Streptomyces avermitilis.</title>
        <authorList>
            <person name="Ikeda H."/>
            <person name="Ishikawa J."/>
            <person name="Hanamoto A."/>
            <person name="Shinose M."/>
            <person name="Kikuchi H."/>
            <person name="Shiba T."/>
            <person name="Sakaki Y."/>
            <person name="Hattori M."/>
            <person name="Omura S."/>
        </authorList>
    </citation>
    <scope>NUCLEOTIDE SEQUENCE [LARGE SCALE GENOMIC DNA]</scope>
    <source>
        <strain evidence="3">ATCC 31267 / DSM 46492 / JCM 5070 / NBRC 14893 / NCIMB 12804 / NRRL 8165 / MA-4680</strain>
    </source>
</reference>
<accession>Q82LK0</accession>
<organism evidence="2 3">
    <name type="scientific">Streptomyces avermitilis (strain ATCC 31267 / DSM 46492 / JCM 5070 / NBRC 14893 / NCIMB 12804 / NRRL 8165 / MA-4680)</name>
    <dbReference type="NCBI Taxonomy" id="227882"/>
    <lineage>
        <taxon>Bacteria</taxon>
        <taxon>Bacillati</taxon>
        <taxon>Actinomycetota</taxon>
        <taxon>Actinomycetes</taxon>
        <taxon>Kitasatosporales</taxon>
        <taxon>Streptomycetaceae</taxon>
        <taxon>Streptomyces</taxon>
    </lineage>
</organism>
<feature type="compositionally biased region" description="Low complexity" evidence="1">
    <location>
        <begin position="122"/>
        <end position="136"/>
    </location>
</feature>
<dbReference type="KEGG" id="sma:SAVERM_2010"/>
<name>Q82LK0_STRAW</name>
<keyword evidence="3" id="KW-1185">Reference proteome</keyword>
<sequence>MRGSACSPTCQPAFSSVAAQARNASGSGSCTATASGWGVARTRYPPPSVPAGRCPAASSASAAACTRCARSHPHGRSTAPSGLVIRRNSRSPCQALCTSRRREGPASPSSPPIRAANTPDPASAGAGVSTTGSGASRMRCPAGVRKWSCGGRGCRKASPRFTRAASWASVPFSRPVTGSAASMTRRCAAVGGRVTAALLPSSSRRAAC</sequence>